<dbReference type="AlphaFoldDB" id="S4YRA0"/>
<dbReference type="eggNOG" id="ENOG503317W">
    <property type="taxonomic scope" value="Bacteria"/>
</dbReference>
<dbReference type="EMBL" id="CP006566">
    <property type="protein sequence ID" value="AGP46855.1"/>
    <property type="molecule type" value="Genomic_DNA"/>
</dbReference>
<reference evidence="1 2" key="1">
    <citation type="journal article" date="2013" name="Genome Announc.">
        <title>Genome Sequence of Serratia plymuthica Strain S13, an Endophyte with Germination- and Plant-Growth-Promoting Activity from the Flower of Styrian Oil Pumpkin.</title>
        <authorList>
            <person name="Muller H."/>
            <person name="Furnkranz M."/>
            <person name="Grube M."/>
            <person name="Berg G."/>
        </authorList>
    </citation>
    <scope>NUCLEOTIDE SEQUENCE [LARGE SCALE GENOMIC DNA]</scope>
    <source>
        <strain evidence="1">S13</strain>
    </source>
</reference>
<dbReference type="KEGG" id="sry:M621_05695"/>
<name>S4YRA0_SERPL</name>
<protein>
    <submittedName>
        <fullName evidence="1">Uncharacterized protein</fullName>
    </submittedName>
</protein>
<sequence>MSLLLLNGCQSVKKPLSKPTSAVALQGEKVERETQDLKQCQQSLTALGTLKTDNYLAKKKVFDDLMSEASQYAGIRSQVNEHTQDTVDALYRYQVSYQCAEINQALLAELAKRGGAVK</sequence>
<gene>
    <name evidence="1" type="ORF">M621_05695</name>
</gene>
<proteinExistence type="predicted"/>
<dbReference type="Proteomes" id="UP000014900">
    <property type="component" value="Chromosome"/>
</dbReference>
<evidence type="ECO:0000313" key="1">
    <source>
        <dbReference type="EMBL" id="AGP46855.1"/>
    </source>
</evidence>
<organism evidence="1 2">
    <name type="scientific">Serratia plymuthica S13</name>
    <dbReference type="NCBI Taxonomy" id="1348660"/>
    <lineage>
        <taxon>Bacteria</taxon>
        <taxon>Pseudomonadati</taxon>
        <taxon>Pseudomonadota</taxon>
        <taxon>Gammaproteobacteria</taxon>
        <taxon>Enterobacterales</taxon>
        <taxon>Yersiniaceae</taxon>
        <taxon>Serratia</taxon>
    </lineage>
</organism>
<evidence type="ECO:0000313" key="2">
    <source>
        <dbReference type="Proteomes" id="UP000014900"/>
    </source>
</evidence>
<dbReference type="HOGENOM" id="CLU_114467_0_0_6"/>
<accession>S4YRA0</accession>
<dbReference type="PATRIC" id="fig|1348660.3.peg.1097"/>